<keyword evidence="5 6" id="KW-0472">Membrane</keyword>
<feature type="transmembrane region" description="Helical" evidence="6">
    <location>
        <begin position="41"/>
        <end position="61"/>
    </location>
</feature>
<dbReference type="Pfam" id="PF07690">
    <property type="entry name" value="MFS_1"/>
    <property type="match status" value="1"/>
</dbReference>
<feature type="transmembrane region" description="Helical" evidence="6">
    <location>
        <begin position="243"/>
        <end position="260"/>
    </location>
</feature>
<reference evidence="10 12" key="2">
    <citation type="submission" date="2016-10" db="EMBL/GenBank/DDBJ databases">
        <authorList>
            <person name="de Groot N.N."/>
        </authorList>
    </citation>
    <scope>NUCLEOTIDE SEQUENCE [LARGE SCALE GENOMIC DNA]</scope>
    <source>
        <strain evidence="10 12">Z-7982</strain>
    </source>
</reference>
<dbReference type="CDD" id="cd17473">
    <property type="entry name" value="MFS_arabinose_efflux_permease_like"/>
    <property type="match status" value="1"/>
</dbReference>
<proteinExistence type="predicted"/>
<dbReference type="InterPro" id="IPR036259">
    <property type="entry name" value="MFS_trans_sf"/>
</dbReference>
<accession>A0A1L3Q0I9</accession>
<dbReference type="AlphaFoldDB" id="A0A1L3Q0I9"/>
<feature type="transmembrane region" description="Helical" evidence="6">
    <location>
        <begin position="206"/>
        <end position="231"/>
    </location>
</feature>
<reference evidence="8 11" key="1">
    <citation type="submission" date="2016-10" db="EMBL/GenBank/DDBJ databases">
        <title>Methanohalophilus halophilus.</title>
        <authorList>
            <person name="L'haridon S."/>
        </authorList>
    </citation>
    <scope>NUCLEOTIDE SEQUENCE [LARGE SCALE GENOMIC DNA]</scope>
    <source>
        <strain evidence="8 11">Z-7982</strain>
    </source>
</reference>
<dbReference type="KEGG" id="mhaz:BHR79_02080"/>
<dbReference type="GO" id="GO:0022857">
    <property type="term" value="F:transmembrane transporter activity"/>
    <property type="evidence" value="ECO:0007669"/>
    <property type="project" value="InterPro"/>
</dbReference>
<evidence type="ECO:0000256" key="3">
    <source>
        <dbReference type="ARBA" id="ARBA00022692"/>
    </source>
</evidence>
<evidence type="ECO:0000256" key="5">
    <source>
        <dbReference type="ARBA" id="ARBA00023136"/>
    </source>
</evidence>
<dbReference type="EMBL" id="CP017921">
    <property type="protein sequence ID" value="APH38392.1"/>
    <property type="molecule type" value="Genomic_DNA"/>
</dbReference>
<feature type="transmembrane region" description="Helical" evidence="6">
    <location>
        <begin position="73"/>
        <end position="92"/>
    </location>
</feature>
<reference evidence="9 13" key="3">
    <citation type="submission" date="2018-10" db="EMBL/GenBank/DDBJ databases">
        <title>Cultivation of a novel Methanohalophilus strain from Kebrit Deep of the Red Sea and a genomic comparison of members of the genus Methanohalophilus.</title>
        <authorList>
            <person name="Guan Y."/>
            <person name="Ngugi D.K."/>
            <person name="Stingl U."/>
        </authorList>
    </citation>
    <scope>NUCLEOTIDE SEQUENCE [LARGE SCALE GENOMIC DNA]</scope>
    <source>
        <strain evidence="9 13">DSM 3094</strain>
    </source>
</reference>
<dbReference type="Proteomes" id="UP000198669">
    <property type="component" value="Unassembled WGS sequence"/>
</dbReference>
<feature type="transmembrane region" description="Helical" evidence="6">
    <location>
        <begin position="296"/>
        <end position="318"/>
    </location>
</feature>
<feature type="transmembrane region" description="Helical" evidence="6">
    <location>
        <begin position="98"/>
        <end position="123"/>
    </location>
</feature>
<keyword evidence="11" id="KW-1185">Reference proteome</keyword>
<dbReference type="PRINTS" id="PR01036">
    <property type="entry name" value="TCRTETB"/>
</dbReference>
<evidence type="ECO:0000313" key="11">
    <source>
        <dbReference type="Proteomes" id="UP000186879"/>
    </source>
</evidence>
<evidence type="ECO:0000256" key="1">
    <source>
        <dbReference type="ARBA" id="ARBA00004651"/>
    </source>
</evidence>
<dbReference type="EMBL" id="FNMU01000001">
    <property type="protein sequence ID" value="SDW05491.1"/>
    <property type="molecule type" value="Genomic_DNA"/>
</dbReference>
<feature type="domain" description="Major facilitator superfamily (MFS) profile" evidence="7">
    <location>
        <begin position="7"/>
        <end position="384"/>
    </location>
</feature>
<dbReference type="RefSeq" id="WP_072560747.1">
    <property type="nucleotide sequence ID" value="NZ_CP017921.1"/>
</dbReference>
<sequence length="386" mass="42071">MKFGKSHLLLLCITAFFAMAGGAILAPVLPDMVSPLDTTSHEIGLVISVYTISTAIFTLIIGHFVDRLNRKKVLVPCLLIYGLMGLASFFATNLQTLLVLRLLQGTGVAGMMSLAMLIIGEAYDGSERLQAMGRVSTTIAIGVIAAPLIGGGLAIAGWNYPFLFYALSLPFAVIMFFHLPETRPQNLEINKRGLLDAFVAMRDFRVAYTIFLVFVTFFLLYSVVVYVPFMLKDYFGYTADKSGIVLAFQGIAVIIVASNVRKIAAKFEMISMIGIGFFLVSVAILLLTQVDSVLPVFALMFIFGCGYGLSQTVIDGMIVHISPPQVRGGVLSIHNSTKYVGMSLSPALMGMVYFYFGLQTVFLLAGLLALFAGISVYMVREWFVDV</sequence>
<keyword evidence="3 6" id="KW-0812">Transmembrane</keyword>
<evidence type="ECO:0000313" key="13">
    <source>
        <dbReference type="Proteomes" id="UP000267921"/>
    </source>
</evidence>
<evidence type="ECO:0000313" key="10">
    <source>
        <dbReference type="EMBL" id="SDW05491.1"/>
    </source>
</evidence>
<comment type="subcellular location">
    <subcellularLocation>
        <location evidence="1">Cell membrane</location>
        <topology evidence="1">Multi-pass membrane protein</topology>
    </subcellularLocation>
</comment>
<organism evidence="8 11">
    <name type="scientific">Methanohalophilus halophilus</name>
    <dbReference type="NCBI Taxonomy" id="2177"/>
    <lineage>
        <taxon>Archaea</taxon>
        <taxon>Methanobacteriati</taxon>
        <taxon>Methanobacteriota</taxon>
        <taxon>Stenosarchaea group</taxon>
        <taxon>Methanomicrobia</taxon>
        <taxon>Methanosarcinales</taxon>
        <taxon>Methanosarcinaceae</taxon>
        <taxon>Methanohalophilus</taxon>
    </lineage>
</organism>
<evidence type="ECO:0000313" key="9">
    <source>
        <dbReference type="EMBL" id="RNI10736.1"/>
    </source>
</evidence>
<dbReference type="STRING" id="2177.BHR79_02080"/>
<feature type="transmembrane region" description="Helical" evidence="6">
    <location>
        <begin position="362"/>
        <end position="379"/>
    </location>
</feature>
<keyword evidence="4 6" id="KW-1133">Transmembrane helix</keyword>
<keyword evidence="2" id="KW-1003">Cell membrane</keyword>
<evidence type="ECO:0000256" key="2">
    <source>
        <dbReference type="ARBA" id="ARBA00022475"/>
    </source>
</evidence>
<evidence type="ECO:0000256" key="6">
    <source>
        <dbReference type="SAM" id="Phobius"/>
    </source>
</evidence>
<name>A0A1L3Q0I9_9EURY</name>
<dbReference type="SUPFAM" id="SSF103473">
    <property type="entry name" value="MFS general substrate transporter"/>
    <property type="match status" value="1"/>
</dbReference>
<evidence type="ECO:0000313" key="12">
    <source>
        <dbReference type="Proteomes" id="UP000198669"/>
    </source>
</evidence>
<protein>
    <submittedName>
        <fullName evidence="8">MFS transporter</fullName>
    </submittedName>
    <submittedName>
        <fullName evidence="10">Predicted arabinose efflux permease, MFS family</fullName>
    </submittedName>
</protein>
<dbReference type="GO" id="GO:0005886">
    <property type="term" value="C:plasma membrane"/>
    <property type="evidence" value="ECO:0007669"/>
    <property type="project" value="UniProtKB-SubCell"/>
</dbReference>
<evidence type="ECO:0000313" key="8">
    <source>
        <dbReference type="EMBL" id="APH38392.1"/>
    </source>
</evidence>
<feature type="transmembrane region" description="Helical" evidence="6">
    <location>
        <begin position="162"/>
        <end position="179"/>
    </location>
</feature>
<dbReference type="PROSITE" id="PS50850">
    <property type="entry name" value="MFS"/>
    <property type="match status" value="1"/>
</dbReference>
<dbReference type="Proteomes" id="UP000186879">
    <property type="component" value="Chromosome"/>
</dbReference>
<dbReference type="PANTHER" id="PTHR43124">
    <property type="entry name" value="PURINE EFFLUX PUMP PBUE"/>
    <property type="match status" value="1"/>
</dbReference>
<feature type="transmembrane region" description="Helical" evidence="6">
    <location>
        <begin position="135"/>
        <end position="156"/>
    </location>
</feature>
<dbReference type="Gene3D" id="1.20.1250.20">
    <property type="entry name" value="MFS general substrate transporter like domains"/>
    <property type="match status" value="1"/>
</dbReference>
<dbReference type="OrthoDB" id="117970at2157"/>
<dbReference type="InterPro" id="IPR020846">
    <property type="entry name" value="MFS_dom"/>
</dbReference>
<dbReference type="EMBL" id="RJJG01000001">
    <property type="protein sequence ID" value="RNI10736.1"/>
    <property type="molecule type" value="Genomic_DNA"/>
</dbReference>
<gene>
    <name evidence="8" type="ORF">BHR79_02080</name>
    <name evidence="9" type="ORF">EFE40_00705</name>
    <name evidence="10" type="ORF">SAMN04515625_0241</name>
</gene>
<evidence type="ECO:0000259" key="7">
    <source>
        <dbReference type="PROSITE" id="PS50850"/>
    </source>
</evidence>
<dbReference type="PANTHER" id="PTHR43124:SF3">
    <property type="entry name" value="CHLORAMPHENICOL EFFLUX PUMP RV0191"/>
    <property type="match status" value="1"/>
</dbReference>
<dbReference type="InterPro" id="IPR011701">
    <property type="entry name" value="MFS"/>
</dbReference>
<feature type="transmembrane region" description="Helical" evidence="6">
    <location>
        <begin position="272"/>
        <end position="290"/>
    </location>
</feature>
<dbReference type="InterPro" id="IPR050189">
    <property type="entry name" value="MFS_Efflux_Transporters"/>
</dbReference>
<dbReference type="Proteomes" id="UP000267921">
    <property type="component" value="Unassembled WGS sequence"/>
</dbReference>
<dbReference type="GeneID" id="30582507"/>
<evidence type="ECO:0000256" key="4">
    <source>
        <dbReference type="ARBA" id="ARBA00022989"/>
    </source>
</evidence>